<feature type="region of interest" description="Disordered" evidence="7">
    <location>
        <begin position="32"/>
        <end position="53"/>
    </location>
</feature>
<feature type="region of interest" description="Disordered" evidence="7">
    <location>
        <begin position="70"/>
        <end position="94"/>
    </location>
</feature>
<evidence type="ECO:0000313" key="9">
    <source>
        <dbReference type="Proteomes" id="UP000326939"/>
    </source>
</evidence>
<dbReference type="PANTHER" id="PTHR34547:SF1">
    <property type="entry name" value="YACP-LIKE NYN DOMAIN PROTEIN"/>
    <property type="match status" value="1"/>
</dbReference>
<comment type="function">
    <text evidence="1 6">Hydrolyzes acetyl esters in homogalacturonan regions of pectin. In type I primary cell wall, galacturonic acid residues of pectin can be acetylated at the O-2 and O-3 positions. Decreasing the degree of acetylation of pectin gels in vitro alters their physical properties.</text>
</comment>
<evidence type="ECO:0000313" key="8">
    <source>
        <dbReference type="EMBL" id="KAB5563829.1"/>
    </source>
</evidence>
<dbReference type="PANTHER" id="PTHR34547">
    <property type="entry name" value="YACP-LIKE NYN DOMAIN PROTEIN"/>
    <property type="match status" value="1"/>
</dbReference>
<comment type="similarity">
    <text evidence="3 6">Belongs to the pectinacetylesterase family.</text>
</comment>
<accession>A0A5N5N9E8</accession>
<keyword evidence="9" id="KW-1185">Reference proteome</keyword>
<dbReference type="Pfam" id="PF03283">
    <property type="entry name" value="PAE"/>
    <property type="match status" value="1"/>
</dbReference>
<dbReference type="EMBL" id="VDCV01000003">
    <property type="protein sequence ID" value="KAB5563829.1"/>
    <property type="molecule type" value="Genomic_DNA"/>
</dbReference>
<keyword evidence="5 6" id="KW-0961">Cell wall biogenesis/degradation</keyword>
<dbReference type="GO" id="GO:0016787">
    <property type="term" value="F:hydrolase activity"/>
    <property type="evidence" value="ECO:0007669"/>
    <property type="project" value="UniProtKB-KW"/>
</dbReference>
<sequence>MKAVTVPSPYGASSSSCHHYNNYRVVILMAKSKKSQPASSPNKGSEPAPPRITSNVKQNLQFLKLWKEFQKKKSSTPRPSTSYRRKKVEKEDLPDDTELYRDPTLSLYYTNQIVDTGVPVLLVDGYNVCGYWVKLKKHFMNGRLDIARQKLINELVAFSMARGLSFVHHLLGSAKNLPASCTSKMRPELCFFPQYVAQTMRTPLFVINSAYDSWQIKNILAPTAVDSKKEWKNCKLDLKKCSATQLQTVQSDSQNFYYRTQFLKAVSIGLGTSSRGLWINSCYAHCQSGSVSMWLADKSPIMGNAKMGKAVGDWFYDRSAFEKIDCPYPCNPTCVSVDSES</sequence>
<keyword evidence="4 6" id="KW-0134">Cell wall</keyword>
<evidence type="ECO:0000256" key="7">
    <source>
        <dbReference type="SAM" id="MobiDB-lite"/>
    </source>
</evidence>
<dbReference type="EC" id="3.1.1.-" evidence="6"/>
<protein>
    <recommendedName>
        <fullName evidence="6">Pectin acetylesterase</fullName>
        <ecNumber evidence="6">3.1.1.-</ecNumber>
    </recommendedName>
</protein>
<keyword evidence="6" id="KW-0964">Secreted</keyword>
<dbReference type="AlphaFoldDB" id="A0A5N5N9E8"/>
<proteinExistence type="inferred from homology"/>
<evidence type="ECO:0000256" key="4">
    <source>
        <dbReference type="ARBA" id="ARBA00022512"/>
    </source>
</evidence>
<evidence type="ECO:0000256" key="2">
    <source>
        <dbReference type="ARBA" id="ARBA00004191"/>
    </source>
</evidence>
<dbReference type="Pfam" id="PF05991">
    <property type="entry name" value="NYN_YacP"/>
    <property type="match status" value="1"/>
</dbReference>
<keyword evidence="6" id="KW-0378">Hydrolase</keyword>
<reference evidence="9" key="1">
    <citation type="journal article" date="2019" name="Gigascience">
        <title>De novo genome assembly of the endangered Acer yangbiense, a plant species with extremely small populations endemic to Yunnan Province, China.</title>
        <authorList>
            <person name="Yang J."/>
            <person name="Wariss H.M."/>
            <person name="Tao L."/>
            <person name="Zhang R."/>
            <person name="Yun Q."/>
            <person name="Hollingsworth P."/>
            <person name="Dao Z."/>
            <person name="Luo G."/>
            <person name="Guo H."/>
            <person name="Ma Y."/>
            <person name="Sun W."/>
        </authorList>
    </citation>
    <scope>NUCLEOTIDE SEQUENCE [LARGE SCALE GENOMIC DNA]</scope>
    <source>
        <strain evidence="9">cv. br00</strain>
    </source>
</reference>
<evidence type="ECO:0000256" key="3">
    <source>
        <dbReference type="ARBA" id="ARBA00005784"/>
    </source>
</evidence>
<comment type="caution">
    <text evidence="8">The sequence shown here is derived from an EMBL/GenBank/DDBJ whole genome shotgun (WGS) entry which is preliminary data.</text>
</comment>
<dbReference type="InterPro" id="IPR010298">
    <property type="entry name" value="YacP-like"/>
</dbReference>
<gene>
    <name evidence="8" type="ORF">DKX38_003883</name>
</gene>
<organism evidence="8 9">
    <name type="scientific">Salix brachista</name>
    <dbReference type="NCBI Taxonomy" id="2182728"/>
    <lineage>
        <taxon>Eukaryota</taxon>
        <taxon>Viridiplantae</taxon>
        <taxon>Streptophyta</taxon>
        <taxon>Embryophyta</taxon>
        <taxon>Tracheophyta</taxon>
        <taxon>Spermatophyta</taxon>
        <taxon>Magnoliopsida</taxon>
        <taxon>eudicotyledons</taxon>
        <taxon>Gunneridae</taxon>
        <taxon>Pentapetalae</taxon>
        <taxon>rosids</taxon>
        <taxon>fabids</taxon>
        <taxon>Malpighiales</taxon>
        <taxon>Salicaceae</taxon>
        <taxon>Saliceae</taxon>
        <taxon>Salix</taxon>
    </lineage>
</organism>
<evidence type="ECO:0000256" key="5">
    <source>
        <dbReference type="ARBA" id="ARBA00023316"/>
    </source>
</evidence>
<comment type="subcellular location">
    <subcellularLocation>
        <location evidence="2 6">Secreted</location>
        <location evidence="2 6">Cell wall</location>
    </subcellularLocation>
</comment>
<evidence type="ECO:0000256" key="1">
    <source>
        <dbReference type="ARBA" id="ARBA00003534"/>
    </source>
</evidence>
<name>A0A5N5N9E8_9ROSI</name>
<dbReference type="Proteomes" id="UP000326939">
    <property type="component" value="Chromosome 3"/>
</dbReference>
<dbReference type="InterPro" id="IPR004963">
    <property type="entry name" value="PAE/NOTUM"/>
</dbReference>
<evidence type="ECO:0000256" key="6">
    <source>
        <dbReference type="RuleBase" id="RU363114"/>
    </source>
</evidence>
<dbReference type="GO" id="GO:0071555">
    <property type="term" value="P:cell wall organization"/>
    <property type="evidence" value="ECO:0007669"/>
    <property type="project" value="UniProtKB-KW"/>
</dbReference>
<dbReference type="PROSITE" id="PS51257">
    <property type="entry name" value="PROKAR_LIPOPROTEIN"/>
    <property type="match status" value="1"/>
</dbReference>